<dbReference type="PROSITE" id="PS01124">
    <property type="entry name" value="HTH_ARAC_FAMILY_2"/>
    <property type="match status" value="1"/>
</dbReference>
<evidence type="ECO:0000256" key="1">
    <source>
        <dbReference type="ARBA" id="ARBA00023015"/>
    </source>
</evidence>
<dbReference type="Gene3D" id="1.10.10.60">
    <property type="entry name" value="Homeodomain-like"/>
    <property type="match status" value="2"/>
</dbReference>
<dbReference type="AlphaFoldDB" id="A0A916JDJ2"/>
<evidence type="ECO:0000256" key="2">
    <source>
        <dbReference type="ARBA" id="ARBA00023125"/>
    </source>
</evidence>
<dbReference type="GO" id="GO:0043565">
    <property type="term" value="F:sequence-specific DNA binding"/>
    <property type="evidence" value="ECO:0007669"/>
    <property type="project" value="InterPro"/>
</dbReference>
<dbReference type="InterPro" id="IPR018060">
    <property type="entry name" value="HTH_AraC"/>
</dbReference>
<comment type="caution">
    <text evidence="5">The sequence shown here is derived from an EMBL/GenBank/DDBJ whole genome shotgun (WGS) entry which is preliminary data.</text>
</comment>
<organism evidence="5 6">
    <name type="scientific">Dyadobacter helix</name>
    <dbReference type="NCBI Taxonomy" id="2822344"/>
    <lineage>
        <taxon>Bacteria</taxon>
        <taxon>Pseudomonadati</taxon>
        <taxon>Bacteroidota</taxon>
        <taxon>Cytophagia</taxon>
        <taxon>Cytophagales</taxon>
        <taxon>Spirosomataceae</taxon>
        <taxon>Dyadobacter</taxon>
    </lineage>
</organism>
<protein>
    <submittedName>
        <fullName evidence="5">HTH-type transcriptional activator RhaS</fullName>
    </submittedName>
</protein>
<proteinExistence type="predicted"/>
<evidence type="ECO:0000313" key="5">
    <source>
        <dbReference type="EMBL" id="CAG5002599.1"/>
    </source>
</evidence>
<dbReference type="EMBL" id="CAJRAF010000002">
    <property type="protein sequence ID" value="CAG5002599.1"/>
    <property type="molecule type" value="Genomic_DNA"/>
</dbReference>
<dbReference type="InterPro" id="IPR009057">
    <property type="entry name" value="Homeodomain-like_sf"/>
</dbReference>
<evidence type="ECO:0000259" key="4">
    <source>
        <dbReference type="PROSITE" id="PS01124"/>
    </source>
</evidence>
<dbReference type="Pfam" id="PF12833">
    <property type="entry name" value="HTH_18"/>
    <property type="match status" value="1"/>
</dbReference>
<dbReference type="Proteomes" id="UP000680038">
    <property type="component" value="Unassembled WGS sequence"/>
</dbReference>
<reference evidence="5" key="1">
    <citation type="submission" date="2021-04" db="EMBL/GenBank/DDBJ databases">
        <authorList>
            <person name="Rodrigo-Torres L."/>
            <person name="Arahal R. D."/>
            <person name="Lucena T."/>
        </authorList>
    </citation>
    <scope>NUCLEOTIDE SEQUENCE</scope>
    <source>
        <strain evidence="5">CECT 9275</strain>
    </source>
</reference>
<dbReference type="InterPro" id="IPR020449">
    <property type="entry name" value="Tscrpt_reg_AraC-type_HTH"/>
</dbReference>
<dbReference type="SMART" id="SM00342">
    <property type="entry name" value="HTH_ARAC"/>
    <property type="match status" value="1"/>
</dbReference>
<dbReference type="PANTHER" id="PTHR43280:SF32">
    <property type="entry name" value="TRANSCRIPTIONAL REGULATORY PROTEIN"/>
    <property type="match status" value="1"/>
</dbReference>
<name>A0A916JDJ2_9BACT</name>
<keyword evidence="3" id="KW-0804">Transcription</keyword>
<evidence type="ECO:0000313" key="6">
    <source>
        <dbReference type="Proteomes" id="UP000680038"/>
    </source>
</evidence>
<dbReference type="PANTHER" id="PTHR43280">
    <property type="entry name" value="ARAC-FAMILY TRANSCRIPTIONAL REGULATOR"/>
    <property type="match status" value="1"/>
</dbReference>
<dbReference type="PRINTS" id="PR00032">
    <property type="entry name" value="HTHARAC"/>
</dbReference>
<gene>
    <name evidence="5" type="primary">rhaS_10</name>
    <name evidence="5" type="ORF">DYBT9275_02926</name>
</gene>
<feature type="domain" description="HTH araC/xylS-type" evidence="4">
    <location>
        <begin position="194"/>
        <end position="295"/>
    </location>
</feature>
<keyword evidence="2" id="KW-0238">DNA-binding</keyword>
<evidence type="ECO:0000256" key="3">
    <source>
        <dbReference type="ARBA" id="ARBA00023163"/>
    </source>
</evidence>
<dbReference type="SUPFAM" id="SSF46689">
    <property type="entry name" value="Homeodomain-like"/>
    <property type="match status" value="1"/>
</dbReference>
<keyword evidence="6" id="KW-1185">Reference proteome</keyword>
<sequence>MDMKHYKNLSELHRDNGFTLNENPLFSIYQCNGACTLGDREFTSDFYMIGFKKLKSGVILYGRTRYDHDCGSMMFVRPRQIIQMKNLDLEEDGFLIFVHEDFLNGHILHNDIKKYHYFDYETNEALHLSPKEEVTIWELYRKIEMEYSNNQDEYSREIILANLDTLLKYAQRFYKRQFMNRSEISGRTATRFAEEMDRYVTAGFLTSKGLPSVHYLAEKLHISPGYLTDVLKQETGKTALEHIHIYLISEAKNRLKSEATSVSEIAYALGFENLSYFTRLFKKEVGTTPVFFKKQLLN</sequence>
<dbReference type="GO" id="GO:0003700">
    <property type="term" value="F:DNA-binding transcription factor activity"/>
    <property type="evidence" value="ECO:0007669"/>
    <property type="project" value="InterPro"/>
</dbReference>
<accession>A0A916JDJ2</accession>
<keyword evidence="1" id="KW-0805">Transcription regulation</keyword>